<protein>
    <submittedName>
        <fullName evidence="2">Uncharacterized protein</fullName>
    </submittedName>
</protein>
<dbReference type="WBParaSite" id="ACRNAN_scaffold1151.g8443.t1">
    <property type="protein sequence ID" value="ACRNAN_scaffold1151.g8443.t1"/>
    <property type="gene ID" value="ACRNAN_scaffold1151.g8443"/>
</dbReference>
<evidence type="ECO:0000313" key="1">
    <source>
        <dbReference type="Proteomes" id="UP000887540"/>
    </source>
</evidence>
<dbReference type="AlphaFoldDB" id="A0A914CK99"/>
<name>A0A914CK99_9BILA</name>
<sequence>MLAINSLRRKRKYSDRSQIIPKLYRVISKNDTFAQRLYSSRQSIQFMRSLIAKKSGRILNKFDPIQDNTTFITTALDESIVFKTFLEFTKLSELFTFLPEVIIIKGPVQ</sequence>
<proteinExistence type="predicted"/>
<evidence type="ECO:0000313" key="2">
    <source>
        <dbReference type="WBParaSite" id="ACRNAN_scaffold1151.g8443.t1"/>
    </source>
</evidence>
<reference evidence="2" key="1">
    <citation type="submission" date="2022-11" db="UniProtKB">
        <authorList>
            <consortium name="WormBaseParasite"/>
        </authorList>
    </citation>
    <scope>IDENTIFICATION</scope>
</reference>
<accession>A0A914CK99</accession>
<dbReference type="Proteomes" id="UP000887540">
    <property type="component" value="Unplaced"/>
</dbReference>
<organism evidence="1 2">
    <name type="scientific">Acrobeloides nanus</name>
    <dbReference type="NCBI Taxonomy" id="290746"/>
    <lineage>
        <taxon>Eukaryota</taxon>
        <taxon>Metazoa</taxon>
        <taxon>Ecdysozoa</taxon>
        <taxon>Nematoda</taxon>
        <taxon>Chromadorea</taxon>
        <taxon>Rhabditida</taxon>
        <taxon>Tylenchina</taxon>
        <taxon>Cephalobomorpha</taxon>
        <taxon>Cephaloboidea</taxon>
        <taxon>Cephalobidae</taxon>
        <taxon>Acrobeloides</taxon>
    </lineage>
</organism>
<keyword evidence="1" id="KW-1185">Reference proteome</keyword>